<evidence type="ECO:0000256" key="5">
    <source>
        <dbReference type="SAM" id="MobiDB-lite"/>
    </source>
</evidence>
<evidence type="ECO:0000256" key="2">
    <source>
        <dbReference type="ARBA" id="ARBA00022771"/>
    </source>
</evidence>
<dbReference type="GO" id="GO:1901987">
    <property type="term" value="P:regulation of cell cycle phase transition"/>
    <property type="evidence" value="ECO:0007669"/>
    <property type="project" value="TreeGrafter"/>
</dbReference>
<dbReference type="Gene3D" id="6.10.250.3410">
    <property type="entry name" value="DBF zinc finger"/>
    <property type="match status" value="1"/>
</dbReference>
<reference evidence="8" key="1">
    <citation type="submission" date="2022-07" db="EMBL/GenBank/DDBJ databases">
        <title>Genome Sequence of Leucocoprinus birnbaumii.</title>
        <authorList>
            <person name="Buettner E."/>
        </authorList>
    </citation>
    <scope>NUCLEOTIDE SEQUENCE</scope>
    <source>
        <strain evidence="8">VT141</strain>
    </source>
</reference>
<dbReference type="Pfam" id="PF08630">
    <property type="entry name" value="Dfp1_Him1_M"/>
    <property type="match status" value="1"/>
</dbReference>
<dbReference type="SMART" id="SM00586">
    <property type="entry name" value="ZnF_DBF"/>
    <property type="match status" value="1"/>
</dbReference>
<dbReference type="GO" id="GO:0003676">
    <property type="term" value="F:nucleic acid binding"/>
    <property type="evidence" value="ECO:0007669"/>
    <property type="project" value="InterPro"/>
</dbReference>
<dbReference type="Gene3D" id="3.40.50.10190">
    <property type="entry name" value="BRCT domain"/>
    <property type="match status" value="1"/>
</dbReference>
<dbReference type="InterPro" id="IPR006572">
    <property type="entry name" value="Znf_DBF"/>
</dbReference>
<accession>A0AAD5YTU0</accession>
<evidence type="ECO:0008006" key="10">
    <source>
        <dbReference type="Google" id="ProtNLM"/>
    </source>
</evidence>
<feature type="region of interest" description="Disordered" evidence="5">
    <location>
        <begin position="159"/>
        <end position="188"/>
    </location>
</feature>
<evidence type="ECO:0000256" key="3">
    <source>
        <dbReference type="ARBA" id="ARBA00022833"/>
    </source>
</evidence>
<feature type="region of interest" description="Disordered" evidence="5">
    <location>
        <begin position="482"/>
        <end position="503"/>
    </location>
</feature>
<dbReference type="InterPro" id="IPR051590">
    <property type="entry name" value="Replication_Regulatory_Kinase"/>
</dbReference>
<dbReference type="GO" id="GO:0008270">
    <property type="term" value="F:zinc ion binding"/>
    <property type="evidence" value="ECO:0007669"/>
    <property type="project" value="UniProtKB-KW"/>
</dbReference>
<keyword evidence="2 4" id="KW-0863">Zinc-finger</keyword>
<protein>
    <recommendedName>
        <fullName evidence="10">DBF4-type domain-containing protein</fullName>
    </recommendedName>
</protein>
<name>A0AAD5YTU0_9AGAR</name>
<dbReference type="Pfam" id="PF22437">
    <property type="entry name" value="DBF4_BRCT"/>
    <property type="match status" value="1"/>
</dbReference>
<feature type="compositionally biased region" description="Polar residues" evidence="5">
    <location>
        <begin position="1"/>
        <end position="18"/>
    </location>
</feature>
<dbReference type="InterPro" id="IPR001357">
    <property type="entry name" value="BRCT_dom"/>
</dbReference>
<dbReference type="InterPro" id="IPR038545">
    <property type="entry name" value="Znf_DBF_sf"/>
</dbReference>
<dbReference type="InterPro" id="IPR013939">
    <property type="entry name" value="Regulatory_Dfp1/Him1"/>
</dbReference>
<evidence type="ECO:0000259" key="6">
    <source>
        <dbReference type="PROSITE" id="PS50172"/>
    </source>
</evidence>
<dbReference type="GO" id="GO:0010571">
    <property type="term" value="P:positive regulation of nuclear cell cycle DNA replication"/>
    <property type="evidence" value="ECO:0007669"/>
    <property type="project" value="TreeGrafter"/>
</dbReference>
<keyword evidence="3" id="KW-0862">Zinc</keyword>
<comment type="caution">
    <text evidence="8">The sequence shown here is derived from an EMBL/GenBank/DDBJ whole genome shotgun (WGS) entry which is preliminary data.</text>
</comment>
<dbReference type="PANTHER" id="PTHR15375">
    <property type="entry name" value="ACTIVATOR OF S-PHASE KINASE-RELATED"/>
    <property type="match status" value="1"/>
</dbReference>
<evidence type="ECO:0000313" key="8">
    <source>
        <dbReference type="EMBL" id="KAJ3564328.1"/>
    </source>
</evidence>
<dbReference type="AlphaFoldDB" id="A0AAD5YTU0"/>
<dbReference type="GO" id="GO:0043539">
    <property type="term" value="F:protein serine/threonine kinase activator activity"/>
    <property type="evidence" value="ECO:0007669"/>
    <property type="project" value="TreeGrafter"/>
</dbReference>
<organism evidence="8 9">
    <name type="scientific">Leucocoprinus birnbaumii</name>
    <dbReference type="NCBI Taxonomy" id="56174"/>
    <lineage>
        <taxon>Eukaryota</taxon>
        <taxon>Fungi</taxon>
        <taxon>Dikarya</taxon>
        <taxon>Basidiomycota</taxon>
        <taxon>Agaricomycotina</taxon>
        <taxon>Agaricomycetes</taxon>
        <taxon>Agaricomycetidae</taxon>
        <taxon>Agaricales</taxon>
        <taxon>Agaricineae</taxon>
        <taxon>Agaricaceae</taxon>
        <taxon>Leucocoprinus</taxon>
    </lineage>
</organism>
<dbReference type="PROSITE" id="PS51265">
    <property type="entry name" value="ZF_DBF4"/>
    <property type="match status" value="1"/>
</dbReference>
<evidence type="ECO:0000256" key="4">
    <source>
        <dbReference type="PROSITE-ProRule" id="PRU00600"/>
    </source>
</evidence>
<dbReference type="EMBL" id="JANIEX010000672">
    <property type="protein sequence ID" value="KAJ3564328.1"/>
    <property type="molecule type" value="Genomic_DNA"/>
</dbReference>
<dbReference type="InterPro" id="IPR036420">
    <property type="entry name" value="BRCT_dom_sf"/>
</dbReference>
<dbReference type="Proteomes" id="UP001213000">
    <property type="component" value="Unassembled WGS sequence"/>
</dbReference>
<feature type="domain" description="DBF4-type" evidence="7">
    <location>
        <begin position="501"/>
        <end position="550"/>
    </location>
</feature>
<keyword evidence="1" id="KW-0479">Metal-binding</keyword>
<evidence type="ECO:0000259" key="7">
    <source>
        <dbReference type="PROSITE" id="PS51265"/>
    </source>
</evidence>
<feature type="region of interest" description="Disordered" evidence="5">
    <location>
        <begin position="1"/>
        <end position="88"/>
    </location>
</feature>
<dbReference type="PROSITE" id="PS50172">
    <property type="entry name" value="BRCT"/>
    <property type="match status" value="1"/>
</dbReference>
<gene>
    <name evidence="8" type="ORF">NP233_g8367</name>
</gene>
<proteinExistence type="predicted"/>
<dbReference type="InterPro" id="IPR055116">
    <property type="entry name" value="DBF4_BRCT"/>
</dbReference>
<dbReference type="FunFam" id="6.10.250.3410:FF:000001">
    <property type="entry name" value="Protein DBF4 homolog A"/>
    <property type="match status" value="1"/>
</dbReference>
<feature type="compositionally biased region" description="Polar residues" evidence="5">
    <location>
        <begin position="163"/>
        <end position="174"/>
    </location>
</feature>
<feature type="domain" description="BRCT" evidence="6">
    <location>
        <begin position="95"/>
        <end position="146"/>
    </location>
</feature>
<evidence type="ECO:0000256" key="1">
    <source>
        <dbReference type="ARBA" id="ARBA00022723"/>
    </source>
</evidence>
<feature type="compositionally biased region" description="Basic and acidic residues" evidence="5">
    <location>
        <begin position="68"/>
        <end position="88"/>
    </location>
</feature>
<keyword evidence="9" id="KW-1185">Reference proteome</keyword>
<dbReference type="GO" id="GO:0031431">
    <property type="term" value="C:Dbf4-dependent protein kinase complex"/>
    <property type="evidence" value="ECO:0007669"/>
    <property type="project" value="TreeGrafter"/>
</dbReference>
<dbReference type="PANTHER" id="PTHR15375:SF26">
    <property type="entry name" value="PROTEIN CHIFFON"/>
    <property type="match status" value="1"/>
</dbReference>
<evidence type="ECO:0000313" key="9">
    <source>
        <dbReference type="Proteomes" id="UP001213000"/>
    </source>
</evidence>
<dbReference type="Pfam" id="PF07535">
    <property type="entry name" value="zf-DBF"/>
    <property type="match status" value="1"/>
</dbReference>
<sequence length="584" mass="66455">MSNPSRRPLTARTSQSLLFPSPVRSLKSGQQPKRARSPDSAAHSIGSFVKRHKSATLNTNPPHKAVKKERDPEAIKKKEEEKASREQQRAEFREKYRRAFPGWTFYFDTLSINDKRRESFQSRIEGLGGKVELFFDCQRITHVVSDRPIPSQVDIADKENINDSRGTAPPSQLVESPVKTLTRPQDGQQTKDVIKAAATFGLKIWDTTKLESVLSRCADESATVAPATYDATRPRNQHNLSKLLQSERIHGLSERDPTQKRHDFRYFTRGSYFVLVEDIRNEVATIAAHEYPAYKERDGEKTPWPTLYCHPQARGPFVPFDEKEKKRWQRLQEAEKKENAERKARCETFLRRQLIEKKTDPRLIARKSGDLRRSVSMISMRNAMNGDVFIDQDVEGDAADSVNASGYLASGLMGYMAASGNSVGITSTTGTTSTANYTSRNLQIPSNLTGRMRQEIVMRRVPQEKVVQAVAMAPPAQVPQRHSVLKKSKSTNTLKLPKREEGSKPGYCESCRAKFEDFQEHIHGRRHRKFAENDNNFLGLDFLLNRVQRRTLAERQALDTRRIDICRMREQESGNDADLIVVDA</sequence>